<accession>A0ABV8QTD3</accession>
<gene>
    <name evidence="1" type="ORF">ACFOWM_07155</name>
</gene>
<organism evidence="1 2">
    <name type="scientific">Ferruginibacter yonginensis</name>
    <dbReference type="NCBI Taxonomy" id="1310416"/>
    <lineage>
        <taxon>Bacteria</taxon>
        <taxon>Pseudomonadati</taxon>
        <taxon>Bacteroidota</taxon>
        <taxon>Chitinophagia</taxon>
        <taxon>Chitinophagales</taxon>
        <taxon>Chitinophagaceae</taxon>
        <taxon>Ferruginibacter</taxon>
    </lineage>
</organism>
<dbReference type="EMBL" id="JBHSCZ010000002">
    <property type="protein sequence ID" value="MFC4262648.1"/>
    <property type="molecule type" value="Genomic_DNA"/>
</dbReference>
<dbReference type="Proteomes" id="UP001595907">
    <property type="component" value="Unassembled WGS sequence"/>
</dbReference>
<keyword evidence="2" id="KW-1185">Reference proteome</keyword>
<reference evidence="2" key="1">
    <citation type="journal article" date="2019" name="Int. J. Syst. Evol. Microbiol.">
        <title>The Global Catalogue of Microorganisms (GCM) 10K type strain sequencing project: providing services to taxonomists for standard genome sequencing and annotation.</title>
        <authorList>
            <consortium name="The Broad Institute Genomics Platform"/>
            <consortium name="The Broad Institute Genome Sequencing Center for Infectious Disease"/>
            <person name="Wu L."/>
            <person name="Ma J."/>
        </authorList>
    </citation>
    <scope>NUCLEOTIDE SEQUENCE [LARGE SCALE GENOMIC DNA]</scope>
    <source>
        <strain evidence="2">CECT 8289</strain>
    </source>
</reference>
<comment type="caution">
    <text evidence="1">The sequence shown here is derived from an EMBL/GenBank/DDBJ whole genome shotgun (WGS) entry which is preliminary data.</text>
</comment>
<name>A0ABV8QTD3_9BACT</name>
<sequence length="279" mass="34171">MTPQEKEIDNWKFEAIRSRFHAFYGINLTIEQAKEINVFEQEKSIYSEKYYFSIWEEWDYELSTFKKILKPEQFAIFEQNVKNTVENYQQSLIEQDIENLKEIEFNKAAIQYYEEQFLQDFFKDPALYSFIWLSADKAKIEFLKAEYKKFLNESKKQILIDHFRHNRLFKPNELEASLLRHKISYLWPDYFSFKSQMDEPTKAMSEYLLRKLKYFIEKYDELIVNKLEGLQIFHKNNFEKYHDKRNESLHIVFRKTNSDEEKENRVMSLLLLDQEKYGC</sequence>
<evidence type="ECO:0000313" key="2">
    <source>
        <dbReference type="Proteomes" id="UP001595907"/>
    </source>
</evidence>
<protein>
    <submittedName>
        <fullName evidence="1">Uncharacterized protein</fullName>
    </submittedName>
</protein>
<evidence type="ECO:0000313" key="1">
    <source>
        <dbReference type="EMBL" id="MFC4262648.1"/>
    </source>
</evidence>
<dbReference type="RefSeq" id="WP_379708301.1">
    <property type="nucleotide sequence ID" value="NZ_JBHSCZ010000002.1"/>
</dbReference>
<proteinExistence type="predicted"/>